<evidence type="ECO:0000259" key="8">
    <source>
        <dbReference type="Pfam" id="PF17851"/>
    </source>
</evidence>
<feature type="domain" description="Beta-xylosidase C-terminal Concanavalin A-like" evidence="8">
    <location>
        <begin position="323"/>
        <end position="533"/>
    </location>
</feature>
<dbReference type="CDD" id="cd09001">
    <property type="entry name" value="GH43_FsAxh1-like"/>
    <property type="match status" value="1"/>
</dbReference>
<dbReference type="AlphaFoldDB" id="A0A2S9V698"/>
<dbReference type="PANTHER" id="PTHR42812">
    <property type="entry name" value="BETA-XYLOSIDASE"/>
    <property type="match status" value="1"/>
</dbReference>
<dbReference type="Pfam" id="PF04616">
    <property type="entry name" value="Glyco_hydro_43"/>
    <property type="match status" value="1"/>
</dbReference>
<dbReference type="PANTHER" id="PTHR42812:SF15">
    <property type="entry name" value="HYDROLASE, PUTATIVE (AFU_ORTHOLOGUE AFUA_2G00930)-RELATED"/>
    <property type="match status" value="1"/>
</dbReference>
<evidence type="ECO:0000256" key="2">
    <source>
        <dbReference type="ARBA" id="ARBA00022801"/>
    </source>
</evidence>
<evidence type="ECO:0000256" key="5">
    <source>
        <dbReference type="PIRSR" id="PIRSR606710-2"/>
    </source>
</evidence>
<comment type="similarity">
    <text evidence="1 6">Belongs to the glycosyl hydrolase 43 family.</text>
</comment>
<feature type="chain" id="PRO_5015727991" evidence="7">
    <location>
        <begin position="23"/>
        <end position="542"/>
    </location>
</feature>
<keyword evidence="2 6" id="KW-0378">Hydrolase</keyword>
<evidence type="ECO:0000313" key="10">
    <source>
        <dbReference type="Proteomes" id="UP000238949"/>
    </source>
</evidence>
<dbReference type="EMBL" id="PVNP01000196">
    <property type="protein sequence ID" value="PRO71885.1"/>
    <property type="molecule type" value="Genomic_DNA"/>
</dbReference>
<dbReference type="GO" id="GO:0004553">
    <property type="term" value="F:hydrolase activity, hydrolyzing O-glycosyl compounds"/>
    <property type="evidence" value="ECO:0007669"/>
    <property type="project" value="InterPro"/>
</dbReference>
<dbReference type="SUPFAM" id="SSF49899">
    <property type="entry name" value="Concanavalin A-like lectins/glucanases"/>
    <property type="match status" value="1"/>
</dbReference>
<keyword evidence="10" id="KW-1185">Reference proteome</keyword>
<reference evidence="10" key="1">
    <citation type="journal article" date="2020" name="Int. J. Syst. Evol. Microbiol.">
        <title>Alteromonas alba sp. nov., a marine bacterium isolated from the seawater of the West Pacific Ocean.</title>
        <authorList>
            <person name="Sun C."/>
            <person name="Wu Y.-H."/>
            <person name="Xamxidin M."/>
            <person name="Cheng H."/>
            <person name="Xu X.-W."/>
        </authorList>
    </citation>
    <scope>NUCLEOTIDE SEQUENCE [LARGE SCALE GENOMIC DNA]</scope>
    <source>
        <strain evidence="10">190</strain>
    </source>
</reference>
<feature type="active site" description="Proton donor" evidence="4">
    <location>
        <position position="205"/>
    </location>
</feature>
<dbReference type="GO" id="GO:0005975">
    <property type="term" value="P:carbohydrate metabolic process"/>
    <property type="evidence" value="ECO:0007669"/>
    <property type="project" value="InterPro"/>
</dbReference>
<feature type="active site" description="Proton acceptor" evidence="4">
    <location>
        <position position="34"/>
    </location>
</feature>
<dbReference type="OrthoDB" id="9801455at2"/>
<dbReference type="InterPro" id="IPR023296">
    <property type="entry name" value="Glyco_hydro_beta-prop_sf"/>
</dbReference>
<evidence type="ECO:0000313" key="9">
    <source>
        <dbReference type="EMBL" id="PRO71885.1"/>
    </source>
</evidence>
<name>A0A2S9V698_9ALTE</name>
<dbReference type="SUPFAM" id="SSF75005">
    <property type="entry name" value="Arabinanase/levansucrase/invertase"/>
    <property type="match status" value="1"/>
</dbReference>
<dbReference type="Gene3D" id="2.60.120.200">
    <property type="match status" value="1"/>
</dbReference>
<dbReference type="RefSeq" id="WP_105936045.1">
    <property type="nucleotide sequence ID" value="NZ_PVNP01000196.1"/>
</dbReference>
<evidence type="ECO:0000256" key="7">
    <source>
        <dbReference type="SAM" id="SignalP"/>
    </source>
</evidence>
<accession>A0A2S9V698</accession>
<proteinExistence type="inferred from homology"/>
<evidence type="ECO:0000256" key="4">
    <source>
        <dbReference type="PIRSR" id="PIRSR606710-1"/>
    </source>
</evidence>
<feature type="signal peptide" evidence="7">
    <location>
        <begin position="1"/>
        <end position="22"/>
    </location>
</feature>
<sequence>MMKSFGVVGSLLLAFLCHQASAAQNPVIWADVPDVSTIRVGNTYYMSSTTMHMSPGLPIMKSSDLVNWEIAGYAYDRLVENDKMNLENGQDAYGKGSWASSLRYHNGMFYVATFSATTGKTHVYKTPDIENGPWQAHEFAPVLHDNSLFFDDDGRVYMIYGGGKLSLVELKSDASDIKPGGTHKVIIENVNKAFGENEVGGLPGEGSQMHKINGKYYLFTIASPKSRWARSVIINRADNIEGPYESRVALDFAHIAQGGLVDTPDGDWYAMLFGDRGSVGRIPYLVPVTWQDGWPVLGEDGKVPEKLPLPDNKAGIQGIVASDDFERSPGQLALPLVWQWNHNPDNANWAVLDNPGRLKITTGRTDKTVLTAKNTLTQRTFGPHSSATTAINVQHMKAGDVAGLIALQNKYGYVAVKAGSNGQKSLVMVRSILGIDNEDEKQGIVGVHQLSLRYETLATLPVKQDRVYLRVDTDFNRDTALFYYSLDGERWHQIGKPLQMLYTFTKHFMGYRYGLFNYATEQAGGYVEFDYFNIGATHDKPF</sequence>
<dbReference type="Gene3D" id="2.115.10.20">
    <property type="entry name" value="Glycosyl hydrolase domain, family 43"/>
    <property type="match status" value="1"/>
</dbReference>
<dbReference type="Pfam" id="PF17851">
    <property type="entry name" value="GH43_C2"/>
    <property type="match status" value="1"/>
</dbReference>
<dbReference type="InterPro" id="IPR041542">
    <property type="entry name" value="GH43_C2"/>
</dbReference>
<gene>
    <name evidence="9" type="ORF">C6Y40_19345</name>
</gene>
<feature type="site" description="Important for catalytic activity, responsible for pKa modulation of the active site Glu and correct orientation of both the proton donor and substrate" evidence="5">
    <location>
        <position position="145"/>
    </location>
</feature>
<evidence type="ECO:0000256" key="3">
    <source>
        <dbReference type="ARBA" id="ARBA00023295"/>
    </source>
</evidence>
<dbReference type="InterPro" id="IPR006710">
    <property type="entry name" value="Glyco_hydro_43"/>
</dbReference>
<dbReference type="InterPro" id="IPR013320">
    <property type="entry name" value="ConA-like_dom_sf"/>
</dbReference>
<evidence type="ECO:0000256" key="6">
    <source>
        <dbReference type="RuleBase" id="RU361187"/>
    </source>
</evidence>
<keyword evidence="7" id="KW-0732">Signal</keyword>
<dbReference type="Proteomes" id="UP000238949">
    <property type="component" value="Unassembled WGS sequence"/>
</dbReference>
<organism evidence="9 10">
    <name type="scientific">Alteromonas alba</name>
    <dbReference type="NCBI Taxonomy" id="2079529"/>
    <lineage>
        <taxon>Bacteria</taxon>
        <taxon>Pseudomonadati</taxon>
        <taxon>Pseudomonadota</taxon>
        <taxon>Gammaproteobacteria</taxon>
        <taxon>Alteromonadales</taxon>
        <taxon>Alteromonadaceae</taxon>
        <taxon>Alteromonas/Salinimonas group</taxon>
        <taxon>Alteromonas</taxon>
    </lineage>
</organism>
<comment type="caution">
    <text evidence="9">The sequence shown here is derived from an EMBL/GenBank/DDBJ whole genome shotgun (WGS) entry which is preliminary data.</text>
</comment>
<protein>
    <submittedName>
        <fullName evidence="9">Glycoside hydrolase</fullName>
    </submittedName>
</protein>
<dbReference type="InterPro" id="IPR051795">
    <property type="entry name" value="Glycosyl_Hydrlase_43"/>
</dbReference>
<evidence type="ECO:0000256" key="1">
    <source>
        <dbReference type="ARBA" id="ARBA00009865"/>
    </source>
</evidence>
<keyword evidence="3 6" id="KW-0326">Glycosidase</keyword>